<gene>
    <name evidence="1" type="ORF">AWB76_04789</name>
</gene>
<name>A0A158BXZ2_9BURK</name>
<evidence type="ECO:0000313" key="1">
    <source>
        <dbReference type="EMBL" id="SAK74516.1"/>
    </source>
</evidence>
<accession>A0A158BXZ2</accession>
<organism evidence="1 2">
    <name type="scientific">Caballeronia temeraria</name>
    <dbReference type="NCBI Taxonomy" id="1777137"/>
    <lineage>
        <taxon>Bacteria</taxon>
        <taxon>Pseudomonadati</taxon>
        <taxon>Pseudomonadota</taxon>
        <taxon>Betaproteobacteria</taxon>
        <taxon>Burkholderiales</taxon>
        <taxon>Burkholderiaceae</taxon>
        <taxon>Caballeronia</taxon>
    </lineage>
</organism>
<dbReference type="EMBL" id="FCOI02000017">
    <property type="protein sequence ID" value="SAK74516.1"/>
    <property type="molecule type" value="Genomic_DNA"/>
</dbReference>
<dbReference type="InterPro" id="IPR021769">
    <property type="entry name" value="DUF3331"/>
</dbReference>
<dbReference type="AlphaFoldDB" id="A0A158BXZ2"/>
<protein>
    <recommendedName>
        <fullName evidence="3">Ribosomal protein S14</fullName>
    </recommendedName>
</protein>
<evidence type="ECO:0000313" key="2">
    <source>
        <dbReference type="Proteomes" id="UP000054624"/>
    </source>
</evidence>
<sequence>MQAHSGERRTTQSTMALLPGEGEMRVPIVTSHVRPLRGDTYFGNCIIRLLERDGSTSATVAWSDSTSCFYGAQLWRRCNAKKAGVCSLSGQTIARGDAVYRPRRVQHTPRNAEAMILAAVLETVCVEGAI</sequence>
<keyword evidence="2" id="KW-1185">Reference proteome</keyword>
<reference evidence="2" key="1">
    <citation type="submission" date="2016-01" db="EMBL/GenBank/DDBJ databases">
        <authorList>
            <person name="Peeters Charlotte."/>
        </authorList>
    </citation>
    <scope>NUCLEOTIDE SEQUENCE [LARGE SCALE GENOMIC DNA]</scope>
</reference>
<proteinExistence type="predicted"/>
<evidence type="ECO:0008006" key="3">
    <source>
        <dbReference type="Google" id="ProtNLM"/>
    </source>
</evidence>
<dbReference type="OrthoDB" id="9152922at2"/>
<dbReference type="Proteomes" id="UP000054624">
    <property type="component" value="Unassembled WGS sequence"/>
</dbReference>
<dbReference type="STRING" id="1777137.AWB76_04789"/>
<dbReference type="Pfam" id="PF11811">
    <property type="entry name" value="DUF3331"/>
    <property type="match status" value="1"/>
</dbReference>